<proteinExistence type="predicted"/>
<accession>A0A368DPH8</accession>
<dbReference type="InterPro" id="IPR051450">
    <property type="entry name" value="Gfo/Idh/MocA_Oxidoreductases"/>
</dbReference>
<evidence type="ECO:0000313" key="4">
    <source>
        <dbReference type="Proteomes" id="UP000253570"/>
    </source>
</evidence>
<dbReference type="Gene3D" id="3.40.50.720">
    <property type="entry name" value="NAD(P)-binding Rossmann-like Domain"/>
    <property type="match status" value="1"/>
</dbReference>
<evidence type="ECO:0000259" key="1">
    <source>
        <dbReference type="Pfam" id="PF01408"/>
    </source>
</evidence>
<dbReference type="InterPro" id="IPR000683">
    <property type="entry name" value="Gfo/Idh/MocA-like_OxRdtase_N"/>
</dbReference>
<dbReference type="Proteomes" id="UP000253570">
    <property type="component" value="Unassembled WGS sequence"/>
</dbReference>
<dbReference type="Gene3D" id="3.30.360.10">
    <property type="entry name" value="Dihydrodipicolinate Reductase, domain 2"/>
    <property type="match status" value="1"/>
</dbReference>
<dbReference type="SUPFAM" id="SSF51735">
    <property type="entry name" value="NAD(P)-binding Rossmann-fold domains"/>
    <property type="match status" value="1"/>
</dbReference>
<organism evidence="3 4">
    <name type="scientific">PS1 clade bacterium</name>
    <dbReference type="NCBI Taxonomy" id="2175152"/>
    <lineage>
        <taxon>Bacteria</taxon>
        <taxon>Pseudomonadati</taxon>
        <taxon>Pseudomonadota</taxon>
        <taxon>Alphaproteobacteria</taxon>
        <taxon>PS1 clade</taxon>
    </lineage>
</organism>
<comment type="caution">
    <text evidence="3">The sequence shown here is derived from an EMBL/GenBank/DDBJ whole genome shotgun (WGS) entry which is preliminary data.</text>
</comment>
<dbReference type="PANTHER" id="PTHR43377">
    <property type="entry name" value="BILIVERDIN REDUCTASE A"/>
    <property type="match status" value="1"/>
</dbReference>
<dbReference type="InterPro" id="IPR036291">
    <property type="entry name" value="NAD(P)-bd_dom_sf"/>
</dbReference>
<protein>
    <submittedName>
        <fullName evidence="3">Gfo/Idh/MocA family oxidoreductase</fullName>
    </submittedName>
</protein>
<dbReference type="InterPro" id="IPR055170">
    <property type="entry name" value="GFO_IDH_MocA-like_dom"/>
</dbReference>
<dbReference type="EMBL" id="QOQD01000006">
    <property type="protein sequence ID" value="RCL73554.1"/>
    <property type="molecule type" value="Genomic_DNA"/>
</dbReference>
<feature type="domain" description="Gfo/Idh/MocA-like oxidoreductase N-terminal" evidence="1">
    <location>
        <begin position="2"/>
        <end position="119"/>
    </location>
</feature>
<feature type="domain" description="GFO/IDH/MocA-like oxidoreductase" evidence="2">
    <location>
        <begin position="132"/>
        <end position="248"/>
    </location>
</feature>
<dbReference type="GO" id="GO:0000166">
    <property type="term" value="F:nucleotide binding"/>
    <property type="evidence" value="ECO:0007669"/>
    <property type="project" value="InterPro"/>
</dbReference>
<dbReference type="Pfam" id="PF01408">
    <property type="entry name" value="GFO_IDH_MocA"/>
    <property type="match status" value="1"/>
</dbReference>
<name>A0A368DPH8_9PROT</name>
<dbReference type="AlphaFoldDB" id="A0A368DPH8"/>
<sequence length="329" mass="36892">MKTAVIGLGWWGKVIVKNLSKSKKINIICGVDKDITHLQDFANEYKIELRTDYESILSDSNIEAVILATPNTLHHIHIIEAAKAGKQIFCEKPLSLSASDAREAIDFCKKEGLILGLGHERRYESAMKSLFKHVEDGDIGNVLHVETNFSHDLFKVLEKDNWRFNPIDAPGGGFTARGIHLTDFMVHMFGRAKKVYSTMTSIAYEKPRIDTMSANIEFYCGITGIVSVSIATPFYGRYTVFGDTGWIEAREVNNFEHDDPGELVLSKKGEDRLVTLHSHTNTVLENFEAWYDAIYDGPAYPITPEEMLANIEIFEAIVKSGESGKVIDI</sequence>
<reference evidence="3 4" key="1">
    <citation type="journal article" date="2018" name="Microbiome">
        <title>Fine metagenomic profile of the Mediterranean stratified and mixed water columns revealed by assembly and recruitment.</title>
        <authorList>
            <person name="Haro-Moreno J.M."/>
            <person name="Lopez-Perez M."/>
            <person name="De La Torre J.R."/>
            <person name="Picazo A."/>
            <person name="Camacho A."/>
            <person name="Rodriguez-Valera F."/>
        </authorList>
    </citation>
    <scope>NUCLEOTIDE SEQUENCE [LARGE SCALE GENOMIC DNA]</scope>
    <source>
        <strain evidence="3">MED-G57</strain>
    </source>
</reference>
<evidence type="ECO:0000313" key="3">
    <source>
        <dbReference type="EMBL" id="RCL73554.1"/>
    </source>
</evidence>
<gene>
    <name evidence="3" type="ORF">DBW71_03495</name>
</gene>
<dbReference type="PANTHER" id="PTHR43377:SF1">
    <property type="entry name" value="BILIVERDIN REDUCTASE A"/>
    <property type="match status" value="1"/>
</dbReference>
<evidence type="ECO:0000259" key="2">
    <source>
        <dbReference type="Pfam" id="PF22725"/>
    </source>
</evidence>
<dbReference type="Pfam" id="PF22725">
    <property type="entry name" value="GFO_IDH_MocA_C3"/>
    <property type="match status" value="1"/>
</dbReference>
<dbReference type="SUPFAM" id="SSF55347">
    <property type="entry name" value="Glyceraldehyde-3-phosphate dehydrogenase-like, C-terminal domain"/>
    <property type="match status" value="1"/>
</dbReference>